<keyword evidence="4 5" id="KW-0472">Membrane</keyword>
<name>A0ABR4B5S4_9LECA</name>
<feature type="transmembrane region" description="Helical" evidence="5">
    <location>
        <begin position="123"/>
        <end position="142"/>
    </location>
</feature>
<evidence type="ECO:0000259" key="6">
    <source>
        <dbReference type="Pfam" id="PF02656"/>
    </source>
</evidence>
<reference evidence="7 8" key="1">
    <citation type="submission" date="2024-09" db="EMBL/GenBank/DDBJ databases">
        <title>Rethinking Asexuality: The Enigmatic Case of Functional Sexual Genes in Lepraria (Stereocaulaceae).</title>
        <authorList>
            <person name="Doellman M."/>
            <person name="Sun Y."/>
            <person name="Barcenas-Pena A."/>
            <person name="Lumbsch H.T."/>
            <person name="Grewe F."/>
        </authorList>
    </citation>
    <scope>NUCLEOTIDE SEQUENCE [LARGE SCALE GENOMIC DNA]</scope>
    <source>
        <strain evidence="7 8">Grewe 0041</strain>
    </source>
</reference>
<dbReference type="Pfam" id="PF02656">
    <property type="entry name" value="DUF202"/>
    <property type="match status" value="1"/>
</dbReference>
<comment type="caution">
    <text evidence="7">The sequence shown here is derived from an EMBL/GenBank/DDBJ whole genome shotgun (WGS) entry which is preliminary data.</text>
</comment>
<sequence>MPCLSLFLAACVHSRLSTSILWIRSANCLLTVSLPALERTFLGYLRTSIGLSIVAVIISQLFRLEHNTTPNKTFGFFILGTPLACLCIGAAIVVLLLGAYRLWRQQNAMLRGKVHAGGWEINAIGLTVLLIILTLFVLILAVDISKDVDGQT</sequence>
<organism evidence="7 8">
    <name type="scientific">Lepraria finkii</name>
    <dbReference type="NCBI Taxonomy" id="1340010"/>
    <lineage>
        <taxon>Eukaryota</taxon>
        <taxon>Fungi</taxon>
        <taxon>Dikarya</taxon>
        <taxon>Ascomycota</taxon>
        <taxon>Pezizomycotina</taxon>
        <taxon>Lecanoromycetes</taxon>
        <taxon>OSLEUM clade</taxon>
        <taxon>Lecanoromycetidae</taxon>
        <taxon>Lecanorales</taxon>
        <taxon>Lecanorineae</taxon>
        <taxon>Stereocaulaceae</taxon>
        <taxon>Lepraria</taxon>
    </lineage>
</organism>
<accession>A0ABR4B5S4</accession>
<feature type="transmembrane region" description="Helical" evidence="5">
    <location>
        <begin position="74"/>
        <end position="103"/>
    </location>
</feature>
<evidence type="ECO:0000256" key="2">
    <source>
        <dbReference type="ARBA" id="ARBA00022692"/>
    </source>
</evidence>
<evidence type="ECO:0000256" key="3">
    <source>
        <dbReference type="ARBA" id="ARBA00022989"/>
    </source>
</evidence>
<evidence type="ECO:0000313" key="7">
    <source>
        <dbReference type="EMBL" id="KAL2052965.1"/>
    </source>
</evidence>
<proteinExistence type="predicted"/>
<evidence type="ECO:0000256" key="1">
    <source>
        <dbReference type="ARBA" id="ARBA00004127"/>
    </source>
</evidence>
<keyword evidence="3 5" id="KW-1133">Transmembrane helix</keyword>
<keyword evidence="8" id="KW-1185">Reference proteome</keyword>
<gene>
    <name evidence="7" type="ORF">ABVK25_006906</name>
</gene>
<evidence type="ECO:0000256" key="4">
    <source>
        <dbReference type="ARBA" id="ARBA00023136"/>
    </source>
</evidence>
<comment type="subcellular location">
    <subcellularLocation>
        <location evidence="1">Endomembrane system</location>
        <topology evidence="1">Multi-pass membrane protein</topology>
    </subcellularLocation>
</comment>
<feature type="domain" description="DUF202" evidence="6">
    <location>
        <begin position="36"/>
        <end position="108"/>
    </location>
</feature>
<feature type="transmembrane region" description="Helical" evidence="5">
    <location>
        <begin position="41"/>
        <end position="62"/>
    </location>
</feature>
<protein>
    <recommendedName>
        <fullName evidence="6">DUF202 domain-containing protein</fullName>
    </recommendedName>
</protein>
<evidence type="ECO:0000256" key="5">
    <source>
        <dbReference type="SAM" id="Phobius"/>
    </source>
</evidence>
<dbReference type="InterPro" id="IPR003807">
    <property type="entry name" value="DUF202"/>
</dbReference>
<dbReference type="PANTHER" id="PTHR34187:SF1">
    <property type="entry name" value="DUF202 DOMAIN-CONTAINING PROTEIN"/>
    <property type="match status" value="1"/>
</dbReference>
<keyword evidence="2 5" id="KW-0812">Transmembrane</keyword>
<evidence type="ECO:0000313" key="8">
    <source>
        <dbReference type="Proteomes" id="UP001590951"/>
    </source>
</evidence>
<dbReference type="EMBL" id="JBHFEH010000024">
    <property type="protein sequence ID" value="KAL2052965.1"/>
    <property type="molecule type" value="Genomic_DNA"/>
</dbReference>
<dbReference type="Proteomes" id="UP001590951">
    <property type="component" value="Unassembled WGS sequence"/>
</dbReference>
<dbReference type="PANTHER" id="PTHR34187">
    <property type="entry name" value="FGR18P"/>
    <property type="match status" value="1"/>
</dbReference>
<dbReference type="InterPro" id="IPR052053">
    <property type="entry name" value="IM_YidH-like"/>
</dbReference>